<protein>
    <submittedName>
        <fullName evidence="1">1254_t:CDS:1</fullName>
    </submittedName>
</protein>
<gene>
    <name evidence="1" type="ORF">SPELUC_LOCUS17755</name>
</gene>
<sequence length="89" mass="10246">DSDTKIKVLILLTNYCVDSNNDTALTLTIANKKDQINKILLKIVMCCNLPFTIVEHLFFQEYTKALHVTYSILSHWILSNTLLDQEFAQ</sequence>
<feature type="non-terminal residue" evidence="1">
    <location>
        <position position="1"/>
    </location>
</feature>
<reference evidence="1" key="1">
    <citation type="submission" date="2021-06" db="EMBL/GenBank/DDBJ databases">
        <authorList>
            <person name="Kallberg Y."/>
            <person name="Tangrot J."/>
            <person name="Rosling A."/>
        </authorList>
    </citation>
    <scope>NUCLEOTIDE SEQUENCE</scope>
    <source>
        <strain evidence="1">28 12/20/2015</strain>
    </source>
</reference>
<dbReference type="EMBL" id="CAJVPW010075794">
    <property type="protein sequence ID" value="CAG8797400.1"/>
    <property type="molecule type" value="Genomic_DNA"/>
</dbReference>
<dbReference type="Proteomes" id="UP000789366">
    <property type="component" value="Unassembled WGS sequence"/>
</dbReference>
<comment type="caution">
    <text evidence="1">The sequence shown here is derived from an EMBL/GenBank/DDBJ whole genome shotgun (WGS) entry which is preliminary data.</text>
</comment>
<accession>A0ACA9RKS5</accession>
<feature type="non-terminal residue" evidence="1">
    <location>
        <position position="89"/>
    </location>
</feature>
<organism evidence="1 2">
    <name type="scientific">Cetraspora pellucida</name>
    <dbReference type="NCBI Taxonomy" id="1433469"/>
    <lineage>
        <taxon>Eukaryota</taxon>
        <taxon>Fungi</taxon>
        <taxon>Fungi incertae sedis</taxon>
        <taxon>Mucoromycota</taxon>
        <taxon>Glomeromycotina</taxon>
        <taxon>Glomeromycetes</taxon>
        <taxon>Diversisporales</taxon>
        <taxon>Gigasporaceae</taxon>
        <taxon>Cetraspora</taxon>
    </lineage>
</organism>
<name>A0ACA9RKS5_9GLOM</name>
<proteinExistence type="predicted"/>
<evidence type="ECO:0000313" key="2">
    <source>
        <dbReference type="Proteomes" id="UP000789366"/>
    </source>
</evidence>
<evidence type="ECO:0000313" key="1">
    <source>
        <dbReference type="EMBL" id="CAG8797400.1"/>
    </source>
</evidence>
<keyword evidence="2" id="KW-1185">Reference proteome</keyword>